<evidence type="ECO:0000313" key="2">
    <source>
        <dbReference type="EMBL" id="ASD64804.1"/>
    </source>
</evidence>
<evidence type="ECO:0000256" key="1">
    <source>
        <dbReference type="SAM" id="SignalP"/>
    </source>
</evidence>
<feature type="signal peptide" evidence="1">
    <location>
        <begin position="1"/>
        <end position="19"/>
    </location>
</feature>
<sequence length="139" mass="16078">MKPLMTFAMICLFSMNVFAANIFDWVKPDRPGDRPGYGRPQVSCSASDDGWEEHWSGHRDCRECLKKHGNCIETCSAKYYACTAEGVDYRGYRMTIESRGNTQYAAEREAIDRCHYRYSNCRITSCNEKNETVSRRSCR</sequence>
<organism evidence="2 3">
    <name type="scientific">Bdellovibrio bacteriovorus</name>
    <dbReference type="NCBI Taxonomy" id="959"/>
    <lineage>
        <taxon>Bacteria</taxon>
        <taxon>Pseudomonadati</taxon>
        <taxon>Bdellovibrionota</taxon>
        <taxon>Bdellovibrionia</taxon>
        <taxon>Bdellovibrionales</taxon>
        <taxon>Pseudobdellovibrionaceae</taxon>
        <taxon>Bdellovibrio</taxon>
    </lineage>
</organism>
<dbReference type="Proteomes" id="UP000197003">
    <property type="component" value="Chromosome"/>
</dbReference>
<protein>
    <recommendedName>
        <fullName evidence="4">DUF4189 domain-containing protein</fullName>
    </recommendedName>
</protein>
<evidence type="ECO:0008006" key="4">
    <source>
        <dbReference type="Google" id="ProtNLM"/>
    </source>
</evidence>
<feature type="chain" id="PRO_5012531911" description="DUF4189 domain-containing protein" evidence="1">
    <location>
        <begin position="20"/>
        <end position="139"/>
    </location>
</feature>
<dbReference type="OrthoDB" id="5293075at2"/>
<dbReference type="EMBL" id="CP020946">
    <property type="protein sequence ID" value="ASD64804.1"/>
    <property type="molecule type" value="Genomic_DNA"/>
</dbReference>
<reference evidence="2 3" key="1">
    <citation type="submission" date="2017-04" db="EMBL/GenBank/DDBJ databases">
        <title>Whole genome sequence of Bdellovibrio bacteriovorus strain SSB218315.</title>
        <authorList>
            <person name="Oyedara O."/>
            <person name="Rodriguez-Perez M.A."/>
        </authorList>
    </citation>
    <scope>NUCLEOTIDE SEQUENCE [LARGE SCALE GENOMIC DNA]</scope>
    <source>
        <strain evidence="2 3">SSB218315</strain>
    </source>
</reference>
<name>A0A1Z3NBG1_BDEBC</name>
<keyword evidence="1" id="KW-0732">Signal</keyword>
<gene>
    <name evidence="2" type="ORF">B9G79_15160</name>
</gene>
<dbReference type="RefSeq" id="WP_088566239.1">
    <property type="nucleotide sequence ID" value="NZ_CP020946.1"/>
</dbReference>
<accession>A0A1Z3NBG1</accession>
<evidence type="ECO:0000313" key="3">
    <source>
        <dbReference type="Proteomes" id="UP000197003"/>
    </source>
</evidence>
<dbReference type="AlphaFoldDB" id="A0A1Z3NBG1"/>
<proteinExistence type="predicted"/>